<organism evidence="3 4">
    <name type="scientific">Thermosediminibacter oceani (strain ATCC BAA-1034 / DSM 16646 / JW/IW-1228P)</name>
    <dbReference type="NCBI Taxonomy" id="555079"/>
    <lineage>
        <taxon>Bacteria</taxon>
        <taxon>Bacillati</taxon>
        <taxon>Bacillota</taxon>
        <taxon>Clostridia</taxon>
        <taxon>Thermosediminibacterales</taxon>
        <taxon>Thermosediminibacteraceae</taxon>
        <taxon>Thermosediminibacter</taxon>
    </lineage>
</organism>
<evidence type="ECO:0000313" key="3">
    <source>
        <dbReference type="EMBL" id="ADL08072.1"/>
    </source>
</evidence>
<keyword evidence="2" id="KW-1133">Transmembrane helix</keyword>
<proteinExistence type="predicted"/>
<dbReference type="EMBL" id="CP002131">
    <property type="protein sequence ID" value="ADL08072.1"/>
    <property type="molecule type" value="Genomic_DNA"/>
</dbReference>
<dbReference type="AlphaFoldDB" id="D9RXJ8"/>
<dbReference type="OrthoDB" id="2112083at2"/>
<evidence type="ECO:0000313" key="4">
    <source>
        <dbReference type="Proteomes" id="UP000000272"/>
    </source>
</evidence>
<dbReference type="RefSeq" id="WP_013276106.1">
    <property type="nucleotide sequence ID" value="NC_014377.1"/>
</dbReference>
<keyword evidence="2" id="KW-0812">Transmembrane</keyword>
<dbReference type="InterPro" id="IPR014245">
    <property type="entry name" value="Spore_III_AF"/>
</dbReference>
<keyword evidence="1" id="KW-0175">Coiled coil</keyword>
<dbReference type="STRING" id="555079.Toce_1317"/>
<dbReference type="eggNOG" id="ENOG5032R4I">
    <property type="taxonomic scope" value="Bacteria"/>
</dbReference>
<reference evidence="3 4" key="1">
    <citation type="journal article" date="2010" name="Stand. Genomic Sci.">
        <title>Complete genome sequence of Thermosediminibacter oceani type strain (JW/IW-1228P).</title>
        <authorList>
            <person name="Pitluck S."/>
            <person name="Yasawong M."/>
            <person name="Munk C."/>
            <person name="Nolan M."/>
            <person name="Lapidus A."/>
            <person name="Lucas S."/>
            <person name="Glavina Del Rio T."/>
            <person name="Tice H."/>
            <person name="Cheng J.F."/>
            <person name="Bruce D."/>
            <person name="Detter C."/>
            <person name="Tapia R."/>
            <person name="Han C."/>
            <person name="Goodwin L."/>
            <person name="Liolios K."/>
            <person name="Ivanova N."/>
            <person name="Mavromatis K."/>
            <person name="Mikhailova N."/>
            <person name="Pati A."/>
            <person name="Chen A."/>
            <person name="Palaniappan K."/>
            <person name="Land M."/>
            <person name="Hauser L."/>
            <person name="Chang Y.J."/>
            <person name="Jeffries C.D."/>
            <person name="Rohde M."/>
            <person name="Spring S."/>
            <person name="Sikorski J."/>
            <person name="Goker M."/>
            <person name="Woyke T."/>
            <person name="Bristow J."/>
            <person name="Eisen J.A."/>
            <person name="Markowitz V."/>
            <person name="Hugenholtz P."/>
            <person name="Kyrpides N.C."/>
            <person name="Klenk H.P."/>
        </authorList>
    </citation>
    <scope>NUCLEOTIDE SEQUENCE [LARGE SCALE GENOMIC DNA]</scope>
    <source>
        <strain evidence="4">ATCC BAA-1034 / DSM 16646 / JW/IW-1228P</strain>
    </source>
</reference>
<protein>
    <submittedName>
        <fullName evidence="3">Stage III sporulation protein AF</fullName>
    </submittedName>
</protein>
<evidence type="ECO:0000256" key="1">
    <source>
        <dbReference type="SAM" id="Coils"/>
    </source>
</evidence>
<gene>
    <name evidence="3" type="ordered locus">Toce_1317</name>
</gene>
<dbReference type="HOGENOM" id="CLU_094201_1_1_9"/>
<dbReference type="NCBIfam" id="TIGR02896">
    <property type="entry name" value="spore_III_AF"/>
    <property type="match status" value="1"/>
</dbReference>
<feature type="coiled-coil region" evidence="1">
    <location>
        <begin position="79"/>
        <end position="106"/>
    </location>
</feature>
<feature type="transmembrane region" description="Helical" evidence="2">
    <location>
        <begin position="12"/>
        <end position="28"/>
    </location>
</feature>
<dbReference type="Proteomes" id="UP000000272">
    <property type="component" value="Chromosome"/>
</dbReference>
<keyword evidence="2" id="KW-0472">Membrane</keyword>
<name>D9RXJ8_THEOJ</name>
<dbReference type="Pfam" id="PF09581">
    <property type="entry name" value="Spore_III_AF"/>
    <property type="match status" value="1"/>
</dbReference>
<evidence type="ECO:0000256" key="2">
    <source>
        <dbReference type="SAM" id="Phobius"/>
    </source>
</evidence>
<keyword evidence="4" id="KW-1185">Reference proteome</keyword>
<accession>D9RXJ8</accession>
<feature type="transmembrane region" description="Helical" evidence="2">
    <location>
        <begin position="34"/>
        <end position="55"/>
    </location>
</feature>
<sequence length="203" mass="23628">MLENLSMWIRQIIMVVMFTVFVDFLLPSSNLQKYVRVVLGLVVMITILNPVIVLLKGDIAFTRTQLEIKNYLDQDQLMMKTEEFKKRNIEIALDRYKKELETLIAQQVENNTLFEVAKTDIKIDQNGKIEQIRLILQEADGRQVQKGIEKVSVKLNQPAQSKSKYALEKEIAELKDYLSKFYEIPEANIHLELEGDPWKGKLN</sequence>
<dbReference type="KEGG" id="toc:Toce_1317"/>